<gene>
    <name evidence="3" type="ORF">ACINKY_23810</name>
</gene>
<comment type="caution">
    <text evidence="3">The sequence shown here is derived from an EMBL/GenBank/DDBJ whole genome shotgun (WGS) entry which is preliminary data.</text>
</comment>
<proteinExistence type="predicted"/>
<name>A0ABW8HZX4_9BACL</name>
<keyword evidence="1" id="KW-0802">TPR repeat</keyword>
<accession>A0ABW8HZX4</accession>
<evidence type="ECO:0000259" key="2">
    <source>
        <dbReference type="SMART" id="SM00860"/>
    </source>
</evidence>
<dbReference type="SMART" id="SM00028">
    <property type="entry name" value="TPR"/>
    <property type="match status" value="2"/>
</dbReference>
<evidence type="ECO:0000313" key="4">
    <source>
        <dbReference type="Proteomes" id="UP001618531"/>
    </source>
</evidence>
<dbReference type="RefSeq" id="WP_402877977.1">
    <property type="nucleotide sequence ID" value="NZ_JBIYSL010000005.1"/>
</dbReference>
<dbReference type="Pfam" id="PF13181">
    <property type="entry name" value="TPR_8"/>
    <property type="match status" value="1"/>
</dbReference>
<dbReference type="PROSITE" id="PS50005">
    <property type="entry name" value="TPR"/>
    <property type="match status" value="1"/>
</dbReference>
<dbReference type="SUPFAM" id="SSF160631">
    <property type="entry name" value="SMI1/KNR4-like"/>
    <property type="match status" value="1"/>
</dbReference>
<dbReference type="Gene3D" id="1.25.40.10">
    <property type="entry name" value="Tetratricopeptide repeat domain"/>
    <property type="match status" value="1"/>
</dbReference>
<dbReference type="SUPFAM" id="SSF48452">
    <property type="entry name" value="TPR-like"/>
    <property type="match status" value="1"/>
</dbReference>
<dbReference type="SMART" id="SM00860">
    <property type="entry name" value="SMI1_KNR4"/>
    <property type="match status" value="1"/>
</dbReference>
<dbReference type="Pfam" id="PF14568">
    <property type="entry name" value="SUKH_6"/>
    <property type="match status" value="1"/>
</dbReference>
<dbReference type="EMBL" id="JBIYSL010000005">
    <property type="protein sequence ID" value="MFK0525241.1"/>
    <property type="molecule type" value="Genomic_DNA"/>
</dbReference>
<dbReference type="Gene3D" id="3.40.1580.10">
    <property type="entry name" value="SMI1/KNR4-like"/>
    <property type="match status" value="1"/>
</dbReference>
<dbReference type="InterPro" id="IPR019734">
    <property type="entry name" value="TPR_rpt"/>
</dbReference>
<feature type="domain" description="Knr4/Smi1-like" evidence="2">
    <location>
        <begin position="169"/>
        <end position="307"/>
    </location>
</feature>
<protein>
    <submittedName>
        <fullName evidence="3">SMI1/KNR4 family protein</fullName>
    </submittedName>
</protein>
<feature type="repeat" description="TPR" evidence="1">
    <location>
        <begin position="69"/>
        <end position="102"/>
    </location>
</feature>
<evidence type="ECO:0000313" key="3">
    <source>
        <dbReference type="EMBL" id="MFK0525241.1"/>
    </source>
</evidence>
<keyword evidence="4" id="KW-1185">Reference proteome</keyword>
<organism evidence="3 4">
    <name type="scientific">Paenibacillus illinoisensis</name>
    <dbReference type="NCBI Taxonomy" id="59845"/>
    <lineage>
        <taxon>Bacteria</taxon>
        <taxon>Bacillati</taxon>
        <taxon>Bacillota</taxon>
        <taxon>Bacilli</taxon>
        <taxon>Bacillales</taxon>
        <taxon>Paenibacillaceae</taxon>
        <taxon>Paenibacillus</taxon>
    </lineage>
</organism>
<reference evidence="3 4" key="1">
    <citation type="submission" date="2024-11" db="EMBL/GenBank/DDBJ databases">
        <title>Identification and Characterization of a Novel Fosfomycin Bacillithiol Transferase FosB8 in Paenibacillus illinoisensis.</title>
        <authorList>
            <person name="Lu W."/>
        </authorList>
    </citation>
    <scope>NUCLEOTIDE SEQUENCE [LARGE SCALE GENOMIC DNA]</scope>
    <source>
        <strain evidence="3 4">WP77</strain>
    </source>
</reference>
<dbReference type="InterPro" id="IPR037883">
    <property type="entry name" value="Knr4/Smi1-like_sf"/>
</dbReference>
<dbReference type="InterPro" id="IPR018958">
    <property type="entry name" value="Knr4/Smi1-like_dom"/>
</dbReference>
<evidence type="ECO:0000256" key="1">
    <source>
        <dbReference type="PROSITE-ProRule" id="PRU00339"/>
    </source>
</evidence>
<dbReference type="InterPro" id="IPR011990">
    <property type="entry name" value="TPR-like_helical_dom_sf"/>
</dbReference>
<sequence length="322" mass="37051">MREELLEQLEEWHEQDEFEEIVDAITAIDVEERDYELIGHLGRALNNLERYEEAVEQFLTVAEEGQDDPLWHYRIGLAYYYLELYEKAREAFETADRLDPGDEDTQEFLEWIRSKTAEKPAEEEIQETAQETAHSVPAISMEQPSVSDPNSTDFWDDNAEALQNWVLPSPTDDQVESVEDRLVFKLPRAYVDMMKLHNGGIPRYRYVPFSEAGAAEKRLIEISGILGIGQEKKHSLCGEEGSRWIIEQNGYPEIGVVLCKCPSDAEIIMLDYRASDNTGEPEVVHVDKGNNYKITWIAPDFDTFVRSLVNEDNRRPDLSDSI</sequence>
<dbReference type="Proteomes" id="UP001618531">
    <property type="component" value="Unassembled WGS sequence"/>
</dbReference>